<proteinExistence type="predicted"/>
<reference evidence="2 3" key="1">
    <citation type="journal article" date="2020" name="ISME J.">
        <title>Uncovering the hidden diversity of litter-decomposition mechanisms in mushroom-forming fungi.</title>
        <authorList>
            <person name="Floudas D."/>
            <person name="Bentzer J."/>
            <person name="Ahren D."/>
            <person name="Johansson T."/>
            <person name="Persson P."/>
            <person name="Tunlid A."/>
        </authorList>
    </citation>
    <scope>NUCLEOTIDE SEQUENCE [LARGE SCALE GENOMIC DNA]</scope>
    <source>
        <strain evidence="2 3">CBS 291.85</strain>
    </source>
</reference>
<dbReference type="AlphaFoldDB" id="A0A8H5BV62"/>
<dbReference type="EMBL" id="JAACJM010000343">
    <property type="protein sequence ID" value="KAF5329829.1"/>
    <property type="molecule type" value="Genomic_DNA"/>
</dbReference>
<organism evidence="2 3">
    <name type="scientific">Tetrapyrgos nigripes</name>
    <dbReference type="NCBI Taxonomy" id="182062"/>
    <lineage>
        <taxon>Eukaryota</taxon>
        <taxon>Fungi</taxon>
        <taxon>Dikarya</taxon>
        <taxon>Basidiomycota</taxon>
        <taxon>Agaricomycotina</taxon>
        <taxon>Agaricomycetes</taxon>
        <taxon>Agaricomycetidae</taxon>
        <taxon>Agaricales</taxon>
        <taxon>Marasmiineae</taxon>
        <taxon>Marasmiaceae</taxon>
        <taxon>Tetrapyrgos</taxon>
    </lineage>
</organism>
<accession>A0A8H5BV62</accession>
<feature type="compositionally biased region" description="Acidic residues" evidence="1">
    <location>
        <begin position="1"/>
        <end position="29"/>
    </location>
</feature>
<evidence type="ECO:0000256" key="1">
    <source>
        <dbReference type="SAM" id="MobiDB-lite"/>
    </source>
</evidence>
<evidence type="ECO:0000313" key="3">
    <source>
        <dbReference type="Proteomes" id="UP000559256"/>
    </source>
</evidence>
<feature type="region of interest" description="Disordered" evidence="1">
    <location>
        <begin position="42"/>
        <end position="68"/>
    </location>
</feature>
<dbReference type="Proteomes" id="UP000559256">
    <property type="component" value="Unassembled WGS sequence"/>
</dbReference>
<sequence length="149" mass="16735">MVEELEELESEESESLESEDESELDDEWSDMSVLVDELDSSLSLEDDELLSEDSDSLSEPLDESEESSSELELVIHNFVVLINEFTFTNIGRLQILLLRGDRVILHNTHVSGPQVIETTCTMGTTMNNGGPRPSVIVRDKLRGIKTSRH</sequence>
<name>A0A8H5BV62_9AGAR</name>
<protein>
    <submittedName>
        <fullName evidence="2">Uncharacterized protein</fullName>
    </submittedName>
</protein>
<gene>
    <name evidence="2" type="ORF">D9758_018342</name>
</gene>
<keyword evidence="3" id="KW-1185">Reference proteome</keyword>
<evidence type="ECO:0000313" key="2">
    <source>
        <dbReference type="EMBL" id="KAF5329829.1"/>
    </source>
</evidence>
<feature type="region of interest" description="Disordered" evidence="1">
    <location>
        <begin position="1"/>
        <end position="30"/>
    </location>
</feature>
<comment type="caution">
    <text evidence="2">The sequence shown here is derived from an EMBL/GenBank/DDBJ whole genome shotgun (WGS) entry which is preliminary data.</text>
</comment>